<evidence type="ECO:0000256" key="1">
    <source>
        <dbReference type="ARBA" id="ARBA00006817"/>
    </source>
</evidence>
<name>A0ABU8LGX0_9MICO</name>
<evidence type="ECO:0000313" key="4">
    <source>
        <dbReference type="Proteomes" id="UP001366085"/>
    </source>
</evidence>
<dbReference type="Pfam" id="PF08327">
    <property type="entry name" value="AHSA1"/>
    <property type="match status" value="1"/>
</dbReference>
<feature type="domain" description="Activator of Hsp90 ATPase homologue 1/2-like C-terminal" evidence="2">
    <location>
        <begin position="16"/>
        <end position="145"/>
    </location>
</feature>
<dbReference type="Proteomes" id="UP001366085">
    <property type="component" value="Unassembled WGS sequence"/>
</dbReference>
<dbReference type="CDD" id="cd07814">
    <property type="entry name" value="SRPBCC_CalC_Aha1-like"/>
    <property type="match status" value="1"/>
</dbReference>
<evidence type="ECO:0000313" key="3">
    <source>
        <dbReference type="EMBL" id="MEJ1090591.1"/>
    </source>
</evidence>
<gene>
    <name evidence="3" type="ORF">WDU93_02705</name>
</gene>
<dbReference type="Gene3D" id="3.30.530.20">
    <property type="match status" value="1"/>
</dbReference>
<dbReference type="InterPro" id="IPR023393">
    <property type="entry name" value="START-like_dom_sf"/>
</dbReference>
<dbReference type="SUPFAM" id="SSF55961">
    <property type="entry name" value="Bet v1-like"/>
    <property type="match status" value="1"/>
</dbReference>
<keyword evidence="4" id="KW-1185">Reference proteome</keyword>
<dbReference type="EMBL" id="JBBDGN010000001">
    <property type="protein sequence ID" value="MEJ1090591.1"/>
    <property type="molecule type" value="Genomic_DNA"/>
</dbReference>
<proteinExistence type="inferred from homology"/>
<sequence>MTDVPAHITIERDIAASPAAVFEAWTDAGSFARWFGTEAVQIPAESLDFVAEPGRTWTAQMVLPDGNTIDWTGEFREVEAPSRLVFTLTDQPADDARAAVTVDLSPTDEGTHLRMSQETPGFTLEQQEGLVAGWQGFLDVLAEIAAG</sequence>
<comment type="caution">
    <text evidence="3">The sequence shown here is derived from an EMBL/GenBank/DDBJ whole genome shotgun (WGS) entry which is preliminary data.</text>
</comment>
<dbReference type="RefSeq" id="WP_337317112.1">
    <property type="nucleotide sequence ID" value="NZ_JBBDGN010000001.1"/>
</dbReference>
<organism evidence="3 4">
    <name type="scientific">Microbacterium istanbulense</name>
    <dbReference type="NCBI Taxonomy" id="3122049"/>
    <lineage>
        <taxon>Bacteria</taxon>
        <taxon>Bacillati</taxon>
        <taxon>Actinomycetota</taxon>
        <taxon>Actinomycetes</taxon>
        <taxon>Micrococcales</taxon>
        <taxon>Microbacteriaceae</taxon>
        <taxon>Microbacterium</taxon>
    </lineage>
</organism>
<comment type="similarity">
    <text evidence="1">Belongs to the AHA1 family.</text>
</comment>
<evidence type="ECO:0000259" key="2">
    <source>
        <dbReference type="Pfam" id="PF08327"/>
    </source>
</evidence>
<protein>
    <submittedName>
        <fullName evidence="3">SRPBCC domain-containing protein</fullName>
    </submittedName>
</protein>
<accession>A0ABU8LGX0</accession>
<dbReference type="InterPro" id="IPR013538">
    <property type="entry name" value="ASHA1/2-like_C"/>
</dbReference>
<reference evidence="3 4" key="1">
    <citation type="submission" date="2024-02" db="EMBL/GenBank/DDBJ databases">
        <authorList>
            <person name="Saticioglu I.B."/>
        </authorList>
    </citation>
    <scope>NUCLEOTIDE SEQUENCE [LARGE SCALE GENOMIC DNA]</scope>
    <source>
        <strain evidence="3 4">Mu-43</strain>
    </source>
</reference>